<feature type="domain" description="AAA+ ATPase" evidence="2">
    <location>
        <begin position="758"/>
        <end position="883"/>
    </location>
</feature>
<dbReference type="InterPro" id="IPR027417">
    <property type="entry name" value="P-loop_NTPase"/>
</dbReference>
<dbReference type="PANTHER" id="PTHR46411:SF1">
    <property type="entry name" value="FAMILY ATPASE, PUTATIVE (AFU_ORTHOLOGUE AFUA_7G05752)-RELATED"/>
    <property type="match status" value="1"/>
</dbReference>
<protein>
    <submittedName>
        <fullName evidence="3">ATPase family AAA domain-containingA-like-like protein</fullName>
    </submittedName>
</protein>
<dbReference type="SUPFAM" id="SSF52540">
    <property type="entry name" value="P-loop containing nucleoside triphosphate hydrolases"/>
    <property type="match status" value="1"/>
</dbReference>
<sequence length="980" mass="110548">MDSSSATSVSVGSQKGTTPPELVDDMSLNTTKAKDRNIKAAESSNQSTETSKNSRSSVEEPTKRKKKTRRKRGKKKRALKRPVAVIEADSTTSEDESDDSDISGSVPLVSDSDAKSEPSRNVSQNSKKRTESRKTKSRRYGEKRTKKQHSDSYLDSDSDTDWDSDSDSGSDSSSTGKMNVTTKNFQVLQRHIFDIKNRLDELTAAPTPPPPPESQRLAVHRNPSAPSGHHGPILEGLMMRTRGAVAHGSKVNARPIETKPEKGGPPEYKRVDQIWDSSHYRFKLQESSKAGSDSQYSGYVYHIRRTFDPEGKYQQTYVDIKSKYLRECLLEVIGMIKGVSLVDEAPRLDPNMLFLYLEEFRTHIKELSKMSHKESKKNRLHLLIKRSHLKLLVKYLDNDYAKIKDSLYPMLACGIITFELVWALWKPNTVVYSPTYGCQEEPRAFKVESAQRFSSILRGEFYVIEGKYTEFDGKRFGYGKTFLEIPHFQGAKKITSLPLYPLKYHKNDQQIQRDLIERGKKFVALGGTQYKAFAGMAFMKRKKQIVKFSIQQSRIMVDSAIFRRINPNYQVSSVRPKNHDILSDDDISGDEAACSECLSDGDANNSGGAGIERVRYVIKAVRDDKGQCRFLNVPDDEGEAQEAKQKLDCLPAKDGAESTEESIVDSSQEKKREDKVSLPDLKDEDYLIASPVVFGFSFSEKQWLEFSVSGVNDIKWNDSAWDSLVLESKTKDLIHALVLSRKYNAAQTIDDVIQGKGKGLVTVLHGPPGTGKTLTAEGISELLKCPLYMVSAGELGTDSRLLEAELQKILDICHTWGAILLLDEADVFLEKRNMHDIHRNALVSIFLRQLEYFQGILFLTTNRVETFDEAFQSRIHIALKYEPLDAKARKAIFKMFIEKVRALGKLKLDKFAEKDFDALAGKNLNGREIKNIVGSAQDLAVNRKEALSMQHIRQVMEVHDKFGRDLRGGSGYDEVMRSYV</sequence>
<feature type="compositionally biased region" description="Basic residues" evidence="1">
    <location>
        <begin position="63"/>
        <end position="80"/>
    </location>
</feature>
<dbReference type="InterPro" id="IPR003593">
    <property type="entry name" value="AAA+_ATPase"/>
</dbReference>
<feature type="region of interest" description="Disordered" evidence="1">
    <location>
        <begin position="202"/>
        <end position="233"/>
    </location>
</feature>
<comment type="caution">
    <text evidence="3">The sequence shown here is derived from an EMBL/GenBank/DDBJ whole genome shotgun (WGS) entry which is preliminary data.</text>
</comment>
<feature type="region of interest" description="Disordered" evidence="1">
    <location>
        <begin position="642"/>
        <end position="676"/>
    </location>
</feature>
<feature type="region of interest" description="Disordered" evidence="1">
    <location>
        <begin position="1"/>
        <end position="182"/>
    </location>
</feature>
<dbReference type="Pfam" id="PF00004">
    <property type="entry name" value="AAA"/>
    <property type="match status" value="1"/>
</dbReference>
<feature type="compositionally biased region" description="Acidic residues" evidence="1">
    <location>
        <begin position="154"/>
        <end position="168"/>
    </location>
</feature>
<feature type="compositionally biased region" description="Polar residues" evidence="1">
    <location>
        <begin position="42"/>
        <end position="56"/>
    </location>
</feature>
<dbReference type="EMBL" id="JAVFKD010000002">
    <property type="protein sequence ID" value="KAK5996979.1"/>
    <property type="molecule type" value="Genomic_DNA"/>
</dbReference>
<feature type="compositionally biased region" description="Basic and acidic residues" evidence="1">
    <location>
        <begin position="128"/>
        <end position="152"/>
    </location>
</feature>
<evidence type="ECO:0000313" key="3">
    <source>
        <dbReference type="EMBL" id="KAK5996979.1"/>
    </source>
</evidence>
<dbReference type="InterPro" id="IPR003959">
    <property type="entry name" value="ATPase_AAA_core"/>
</dbReference>
<dbReference type="InterPro" id="IPR054289">
    <property type="entry name" value="DUF7025"/>
</dbReference>
<feature type="compositionally biased region" description="Basic and acidic residues" evidence="1">
    <location>
        <begin position="667"/>
        <end position="676"/>
    </location>
</feature>
<dbReference type="Gene3D" id="3.40.50.300">
    <property type="entry name" value="P-loop containing nucleotide triphosphate hydrolases"/>
    <property type="match status" value="1"/>
</dbReference>
<evidence type="ECO:0000313" key="4">
    <source>
        <dbReference type="Proteomes" id="UP001338125"/>
    </source>
</evidence>
<accession>A0ABR0SY97</accession>
<keyword evidence="4" id="KW-1185">Reference proteome</keyword>
<dbReference type="Pfam" id="PF22942">
    <property type="entry name" value="DUF7025"/>
    <property type="match status" value="1"/>
</dbReference>
<evidence type="ECO:0000256" key="1">
    <source>
        <dbReference type="SAM" id="MobiDB-lite"/>
    </source>
</evidence>
<proteinExistence type="predicted"/>
<dbReference type="Proteomes" id="UP001338125">
    <property type="component" value="Unassembled WGS sequence"/>
</dbReference>
<name>A0ABR0SY97_9HYPO</name>
<evidence type="ECO:0000259" key="2">
    <source>
        <dbReference type="SMART" id="SM00382"/>
    </source>
</evidence>
<organism evidence="3 4">
    <name type="scientific">Cladobotryum mycophilum</name>
    <dbReference type="NCBI Taxonomy" id="491253"/>
    <lineage>
        <taxon>Eukaryota</taxon>
        <taxon>Fungi</taxon>
        <taxon>Dikarya</taxon>
        <taxon>Ascomycota</taxon>
        <taxon>Pezizomycotina</taxon>
        <taxon>Sordariomycetes</taxon>
        <taxon>Hypocreomycetidae</taxon>
        <taxon>Hypocreales</taxon>
        <taxon>Hypocreaceae</taxon>
        <taxon>Cladobotryum</taxon>
    </lineage>
</organism>
<gene>
    <name evidence="3" type="ORF">PT974_02328</name>
</gene>
<dbReference type="CDD" id="cd19481">
    <property type="entry name" value="RecA-like_protease"/>
    <property type="match status" value="1"/>
</dbReference>
<dbReference type="SMART" id="SM00382">
    <property type="entry name" value="AAA"/>
    <property type="match status" value="1"/>
</dbReference>
<dbReference type="PANTHER" id="PTHR46411">
    <property type="entry name" value="FAMILY ATPASE, PUTATIVE-RELATED"/>
    <property type="match status" value="1"/>
</dbReference>
<feature type="compositionally biased region" description="Acidic residues" evidence="1">
    <location>
        <begin position="92"/>
        <end position="101"/>
    </location>
</feature>
<reference evidence="3 4" key="1">
    <citation type="submission" date="2024-01" db="EMBL/GenBank/DDBJ databases">
        <title>Complete genome of Cladobotryum mycophilum ATHUM6906.</title>
        <authorList>
            <person name="Christinaki A.C."/>
            <person name="Myridakis A.I."/>
            <person name="Kouvelis V.N."/>
        </authorList>
    </citation>
    <scope>NUCLEOTIDE SEQUENCE [LARGE SCALE GENOMIC DNA]</scope>
    <source>
        <strain evidence="3 4">ATHUM6906</strain>
    </source>
</reference>
<feature type="compositionally biased region" description="Low complexity" evidence="1">
    <location>
        <begin position="1"/>
        <end position="13"/>
    </location>
</feature>